<evidence type="ECO:0000313" key="1">
    <source>
        <dbReference type="EMBL" id="RIH90690.1"/>
    </source>
</evidence>
<dbReference type="RefSeq" id="WP_119358628.1">
    <property type="nucleotide sequence ID" value="NZ_BJXM01000035.1"/>
</dbReference>
<accession>A0A399F3R4</accession>
<dbReference type="Proteomes" id="UP000266178">
    <property type="component" value="Unassembled WGS sequence"/>
</dbReference>
<dbReference type="AlphaFoldDB" id="A0A399F3R4"/>
<proteinExistence type="predicted"/>
<evidence type="ECO:0000313" key="2">
    <source>
        <dbReference type="Proteomes" id="UP000266178"/>
    </source>
</evidence>
<keyword evidence="2" id="KW-1185">Reference proteome</keyword>
<name>A0A399F3R4_9DEIN</name>
<comment type="caution">
    <text evidence="1">The sequence shown here is derived from an EMBL/GenBank/DDBJ whole genome shotgun (WGS) entry which is preliminary data.</text>
</comment>
<protein>
    <submittedName>
        <fullName evidence="1">Uncharacterized protein</fullName>
    </submittedName>
</protein>
<dbReference type="EMBL" id="QWLB01000075">
    <property type="protein sequence ID" value="RIH90690.1"/>
    <property type="molecule type" value="Genomic_DNA"/>
</dbReference>
<organism evidence="1 2">
    <name type="scientific">Meiothermus granaticius NBRC 107808</name>
    <dbReference type="NCBI Taxonomy" id="1227551"/>
    <lineage>
        <taxon>Bacteria</taxon>
        <taxon>Thermotogati</taxon>
        <taxon>Deinococcota</taxon>
        <taxon>Deinococci</taxon>
        <taxon>Thermales</taxon>
        <taxon>Thermaceae</taxon>
        <taxon>Meiothermus</taxon>
    </lineage>
</organism>
<sequence length="99" mass="11363">MRRLPWDGVIPDLTPEQVEAADDRDRAEGREMVRVLPEAERLLHHLTQRGYALVLLRLKHGYLAMARLRESRHIVASSLENGSVLEALRELAMELGERL</sequence>
<reference evidence="1 2" key="1">
    <citation type="submission" date="2018-08" db="EMBL/GenBank/DDBJ databases">
        <title>Meiothermus granaticius genome AF-68 sequencing project.</title>
        <authorList>
            <person name="Da Costa M.S."/>
            <person name="Albuquerque L."/>
            <person name="Raposo P."/>
            <person name="Froufe H.J.C."/>
            <person name="Barroso C.S."/>
            <person name="Egas C."/>
        </authorList>
    </citation>
    <scope>NUCLEOTIDE SEQUENCE [LARGE SCALE GENOMIC DNA]</scope>
    <source>
        <strain evidence="1 2">AF-68</strain>
    </source>
</reference>
<gene>
    <name evidence="1" type="ORF">Mgrana_03202</name>
</gene>